<accession>A0A8S1B6W4</accession>
<dbReference type="SUPFAM" id="SSF52540">
    <property type="entry name" value="P-loop containing nucleoside triphosphate hydrolases"/>
    <property type="match status" value="1"/>
</dbReference>
<dbReference type="OrthoDB" id="3046016at2759"/>
<dbReference type="Pfam" id="PF00004">
    <property type="entry name" value="AAA"/>
    <property type="match status" value="1"/>
</dbReference>
<dbReference type="InterPro" id="IPR003959">
    <property type="entry name" value="ATPase_AAA_core"/>
</dbReference>
<dbReference type="InterPro" id="IPR027417">
    <property type="entry name" value="P-loop_NTPase"/>
</dbReference>
<dbReference type="AlphaFoldDB" id="A0A8S1B6W4"/>
<dbReference type="GO" id="GO:0016887">
    <property type="term" value="F:ATP hydrolysis activity"/>
    <property type="evidence" value="ECO:0007669"/>
    <property type="project" value="InterPro"/>
</dbReference>
<name>A0A8S1B6W4_ARCPL</name>
<evidence type="ECO:0000313" key="3">
    <source>
        <dbReference type="EMBL" id="CAB3257446.1"/>
    </source>
</evidence>
<comment type="caution">
    <text evidence="3">The sequence shown here is derived from an EMBL/GenBank/DDBJ whole genome shotgun (WGS) entry which is preliminary data.</text>
</comment>
<dbReference type="PANTHER" id="PTHR14690">
    <property type="entry name" value="IQ MOTIF CONTAINING WITH AAA DOMAIN 1"/>
    <property type="match status" value="1"/>
</dbReference>
<dbReference type="InterPro" id="IPR052267">
    <property type="entry name" value="N-DRC_Component"/>
</dbReference>
<protein>
    <recommendedName>
        <fullName evidence="2">ATPase AAA-type core domain-containing protein</fullName>
    </recommendedName>
</protein>
<keyword evidence="4" id="KW-1185">Reference proteome</keyword>
<dbReference type="PANTHER" id="PTHR14690:SF9">
    <property type="entry name" value="GH08353P"/>
    <property type="match status" value="1"/>
</dbReference>
<keyword evidence="1" id="KW-0175">Coiled coil</keyword>
<evidence type="ECO:0000256" key="1">
    <source>
        <dbReference type="SAM" id="Coils"/>
    </source>
</evidence>
<dbReference type="Gene3D" id="3.40.50.300">
    <property type="entry name" value="P-loop containing nucleotide triphosphate hydrolases"/>
    <property type="match status" value="1"/>
</dbReference>
<feature type="coiled-coil region" evidence="1">
    <location>
        <begin position="412"/>
        <end position="448"/>
    </location>
</feature>
<evidence type="ECO:0000259" key="2">
    <source>
        <dbReference type="Pfam" id="PF00004"/>
    </source>
</evidence>
<evidence type="ECO:0000313" key="4">
    <source>
        <dbReference type="Proteomes" id="UP000494106"/>
    </source>
</evidence>
<dbReference type="GO" id="GO:0005524">
    <property type="term" value="F:ATP binding"/>
    <property type="evidence" value="ECO:0007669"/>
    <property type="project" value="InterPro"/>
</dbReference>
<proteinExistence type="predicted"/>
<dbReference type="Proteomes" id="UP000494106">
    <property type="component" value="Unassembled WGS sequence"/>
</dbReference>
<reference evidence="3 4" key="1">
    <citation type="submission" date="2020-04" db="EMBL/GenBank/DDBJ databases">
        <authorList>
            <person name="Wallbank WR R."/>
            <person name="Pardo Diaz C."/>
            <person name="Kozak K."/>
            <person name="Martin S."/>
            <person name="Jiggins C."/>
            <person name="Moest M."/>
            <person name="Warren A I."/>
            <person name="Byers J.R.P. K."/>
            <person name="Montejo-Kovacevich G."/>
            <person name="Yen C E."/>
        </authorList>
    </citation>
    <scope>NUCLEOTIDE SEQUENCE [LARGE SCALE GENOMIC DNA]</scope>
</reference>
<organism evidence="3 4">
    <name type="scientific">Arctia plantaginis</name>
    <name type="common">Wood tiger moth</name>
    <name type="synonym">Phalaena plantaginis</name>
    <dbReference type="NCBI Taxonomy" id="874455"/>
    <lineage>
        <taxon>Eukaryota</taxon>
        <taxon>Metazoa</taxon>
        <taxon>Ecdysozoa</taxon>
        <taxon>Arthropoda</taxon>
        <taxon>Hexapoda</taxon>
        <taxon>Insecta</taxon>
        <taxon>Pterygota</taxon>
        <taxon>Neoptera</taxon>
        <taxon>Endopterygota</taxon>
        <taxon>Lepidoptera</taxon>
        <taxon>Glossata</taxon>
        <taxon>Ditrysia</taxon>
        <taxon>Noctuoidea</taxon>
        <taxon>Erebidae</taxon>
        <taxon>Arctiinae</taxon>
        <taxon>Arctia</taxon>
    </lineage>
</organism>
<dbReference type="EMBL" id="CADEBC010000591">
    <property type="protein sequence ID" value="CAB3257446.1"/>
    <property type="molecule type" value="Genomic_DNA"/>
</dbReference>
<feature type="domain" description="ATPase AAA-type core" evidence="2">
    <location>
        <begin position="643"/>
        <end position="772"/>
    </location>
</feature>
<gene>
    <name evidence="3" type="ORF">APLA_LOCUS15981</name>
</gene>
<sequence length="902" mass="104683">MAAPTIKSLLKIPLRLNVQKDAHNKWLQIVEMAQATVKDEDEFQRTSAKERLQGRALPPQVLGRYYARYCDLINKMYDAYLNSVHLQRSPYILEIISLLMKRMYELRNELVHVLVNDYIYVDAALQQLRMTPFDIEIVLPYHFPLESREEDMESLLQKMWAAAIKRKKRKEEEVNPLLPIPKEPKTISQHGTLLSQVNLAAKEDVVEEETPEPSVHTIENKDLINATIIQKHERYRQWFAEQFRANCIRRRTYFATVVVEPSPELKYKAAKLIQRVYREYMKIKRKRIMDTKRNILLGLVPDPCPGRLDFHEENNKIYQKRRETRLKIQKTFLIEEERENARLILFKKDNQISDITDQVQEWFKEWYYGYGFFPEYPYELEGGTILVIRGQYITIEEKQKEDAIQAKQPKDKEQIKAEKARAKQEAKIKAEQARIAKQKEALDEYKAKMNPLTDPGYRVERSEVVPELVNVMREYRSAWSIYDMLPSAECGETIYGYMKPLLTEALMSQLHIDCRKYVDELMRLDLKLLIEAHQKLYKSIGKKFPKIKPRPKPKKIPVSKPLIVDQKLLNNIEEIFDLGIISKPTAKLSDVFGDMNYAAYDYNIRDPDPKFPPPGYADFKQRIMLSCILGCGIQPGATKNNGVMLLGPVGNGKSFLVDVVAGELNAVKIDITPEVFSAVSARPAKALAQVLLAARVFQPAVIYMRNIERVFAKKVLPEDKYLKAATLKPILVKMVKQISEKDKIIFIATCSNPFEANRGPMVSCFNEVILVPRTDYGSLFKFFYDKFQREISVPRDFPISSLAQLCRGYGFGAIIKAYDQVMCAERIVSMNVTPLSPGEFLDKVFDAGVLLDDDDYQQYVNFYLDNSPIKKEREEYNVINMYRAEHYKKMAKLEMEAKKKKG</sequence>